<dbReference type="GeneID" id="24606974"/>
<sequence length="140" mass="16282">MKEKRKPSKRKRLKRLLILLLILLLFVTANMIAGKYAYLMQHQKYQDYQLSKLQLQMDATRKAYRVNTIELEQRVTALEERPTYEKPVTHKQVEEPKAVPHTEVKEHNPFKAPALDPLIPLTGIFTLYGMLKMSSPLGGH</sequence>
<dbReference type="EMBL" id="KM236245">
    <property type="protein sequence ID" value="AIW03232.1"/>
    <property type="molecule type" value="Genomic_DNA"/>
</dbReference>
<dbReference type="RefSeq" id="YP_009151034.1">
    <property type="nucleotide sequence ID" value="NC_027366.1"/>
</dbReference>
<dbReference type="KEGG" id="vg:24606974"/>
<proteinExistence type="predicted"/>
<gene>
    <name evidence="1" type="ORF">CPT_Mater75</name>
</gene>
<accession>A0A0A0RMN6</accession>
<reference evidence="1 2" key="1">
    <citation type="submission" date="2014-07" db="EMBL/GenBank/DDBJ databases">
        <title>Complete Genome of Bacillus megaterium Myophage Mater.</title>
        <authorList>
            <person name="Lancaster J.C."/>
            <person name="Hodde M.K."/>
            <person name="Hernandez A.C."/>
            <person name="Everett G.F.K."/>
        </authorList>
    </citation>
    <scope>NUCLEOTIDE SEQUENCE [LARGE SCALE GENOMIC DNA]</scope>
</reference>
<evidence type="ECO:0000313" key="2">
    <source>
        <dbReference type="Proteomes" id="UP000030206"/>
    </source>
</evidence>
<evidence type="ECO:0000313" key="1">
    <source>
        <dbReference type="EMBL" id="AIW03232.1"/>
    </source>
</evidence>
<keyword evidence="2" id="KW-1185">Reference proteome</keyword>
<dbReference type="OrthoDB" id="23776at10239"/>
<protein>
    <submittedName>
        <fullName evidence="1">Uncharacterized protein</fullName>
    </submittedName>
</protein>
<dbReference type="Proteomes" id="UP000030206">
    <property type="component" value="Segment"/>
</dbReference>
<organism evidence="1 2">
    <name type="scientific">Bacillus phage Mater</name>
    <dbReference type="NCBI Taxonomy" id="1540090"/>
    <lineage>
        <taxon>Viruses</taxon>
        <taxon>Duplodnaviria</taxon>
        <taxon>Heunggongvirae</taxon>
        <taxon>Uroviricota</taxon>
        <taxon>Caudoviricetes</taxon>
        <taxon>Herelleviridae</taxon>
        <taxon>Bastillevirinae</taxon>
        <taxon>Matervirus</taxon>
        <taxon>Matervirus mater</taxon>
    </lineage>
</organism>
<name>A0A0A0RMN6_9CAUD</name>